<protein>
    <recommendedName>
        <fullName evidence="4">Toxin CptA</fullName>
    </recommendedName>
</protein>
<evidence type="ECO:0000313" key="3">
    <source>
        <dbReference type="Proteomes" id="UP000236345"/>
    </source>
</evidence>
<keyword evidence="1" id="KW-1133">Transmembrane helix</keyword>
<dbReference type="Pfam" id="PF07254">
    <property type="entry name" value="Cpta_toxin"/>
    <property type="match status" value="1"/>
</dbReference>
<keyword evidence="1" id="KW-0812">Transmembrane</keyword>
<evidence type="ECO:0008006" key="4">
    <source>
        <dbReference type="Google" id="ProtNLM"/>
    </source>
</evidence>
<dbReference type="OrthoDB" id="7060796at2"/>
<dbReference type="EMBL" id="NWUO01000015">
    <property type="protein sequence ID" value="PNS10452.1"/>
    <property type="molecule type" value="Genomic_DNA"/>
</dbReference>
<gene>
    <name evidence="2" type="ORF">COO59_16965</name>
</gene>
<evidence type="ECO:0000313" key="2">
    <source>
        <dbReference type="EMBL" id="PNS10452.1"/>
    </source>
</evidence>
<feature type="transmembrane region" description="Helical" evidence="1">
    <location>
        <begin position="21"/>
        <end position="38"/>
    </location>
</feature>
<name>A0A2K1Q5Y1_9GAMM</name>
<organism evidence="2 3">
    <name type="scientific">Mixta theicola</name>
    <dbReference type="NCBI Taxonomy" id="1458355"/>
    <lineage>
        <taxon>Bacteria</taxon>
        <taxon>Pseudomonadati</taxon>
        <taxon>Pseudomonadota</taxon>
        <taxon>Gammaproteobacteria</taxon>
        <taxon>Enterobacterales</taxon>
        <taxon>Erwiniaceae</taxon>
        <taxon>Mixta</taxon>
    </lineage>
</organism>
<keyword evidence="3" id="KW-1185">Reference proteome</keyword>
<evidence type="ECO:0000256" key="1">
    <source>
        <dbReference type="SAM" id="Phobius"/>
    </source>
</evidence>
<dbReference type="Proteomes" id="UP000236345">
    <property type="component" value="Unassembled WGS sequence"/>
</dbReference>
<dbReference type="AlphaFoldDB" id="A0A2K1Q5Y1"/>
<accession>A0A2K1Q5Y1</accession>
<sequence length="136" mass="15969">MARNVVRWQSDINPSAWARRVTFALYLPIAAGLLLLPWPTPLAPFIVGLLLLLIIELRHRLQLQQRLRGQLTTDESRCWRWQQQSGWVTRPPFILPFGVLLSLRTQQGKRLSLWLMRDSMSEANWRALRRLLNGYL</sequence>
<proteinExistence type="predicted"/>
<dbReference type="InterPro" id="IPR009883">
    <property type="entry name" value="YgfX"/>
</dbReference>
<reference evidence="3" key="1">
    <citation type="submission" date="2017-09" db="EMBL/GenBank/DDBJ databases">
        <authorList>
            <person name="Palmer M."/>
            <person name="Steenkamp E.T."/>
            <person name="Coetzee M.P."/>
            <person name="Avontuur J.R."/>
            <person name="Van Zyl E."/>
            <person name="Chan W.-Y."/>
            <person name="Blom J."/>
            <person name="Venter S.N."/>
        </authorList>
    </citation>
    <scope>NUCLEOTIDE SEQUENCE [LARGE SCALE GENOMIC DNA]</scope>
    <source>
        <strain evidence="3">QC88-366</strain>
    </source>
</reference>
<comment type="caution">
    <text evidence="2">The sequence shown here is derived from an EMBL/GenBank/DDBJ whole genome shotgun (WGS) entry which is preliminary data.</text>
</comment>
<keyword evidence="1" id="KW-0472">Membrane</keyword>